<dbReference type="Proteomes" id="UP000091820">
    <property type="component" value="Unassembled WGS sequence"/>
</dbReference>
<protein>
    <submittedName>
        <fullName evidence="3">DUF2052 domain-containing protein</fullName>
    </submittedName>
</protein>
<reference evidence="3" key="2">
    <citation type="submission" date="2020-05" db="UniProtKB">
        <authorList>
            <consortium name="EnsemblMetazoa"/>
        </authorList>
    </citation>
    <scope>IDENTIFICATION</scope>
    <source>
        <strain evidence="3">IAEA</strain>
    </source>
</reference>
<proteinExistence type="predicted"/>
<sequence length="378" mass="44840">MSPSITNDRDMCEAHQKVPQEIMEIFDYLSTNSKIVFKSQQRNEPELLLNEKVKVAHDIYERNPQTFLLRFGIYLQEKHLKDFARLAIAQSDEELHHMVRDYQTKLKTRRQDIKNRRYAALQKLIKEGEYFSEQEMMKRAPELYQELVGQYLSLAEIKARDSYDVRNTTFSGILMHTMECKEISEVLEKAKEQLENETKSQVEPEVEHHHNSNDDELVCQLQYEREDLSVPASYRQQWGNFDNENIACSSSRLTNIQKKSNLPFRSNERILNNFITAGERELLKQEFISLMHQRFLTEQDEDFDYSTVDDNTQFDDLQQINQDKEDKYFAESDDDDNFDVINTEKVDDKMSDDDTKESEDELDIYMSHLSKHHSLQQQ</sequence>
<feature type="compositionally biased region" description="Acidic residues" evidence="1">
    <location>
        <begin position="354"/>
        <end position="363"/>
    </location>
</feature>
<dbReference type="AlphaFoldDB" id="A0A1A9WM48"/>
<feature type="domain" description="CCD97-like C-terminal" evidence="2">
    <location>
        <begin position="115"/>
        <end position="331"/>
    </location>
</feature>
<evidence type="ECO:0000259" key="2">
    <source>
        <dbReference type="Pfam" id="PF09747"/>
    </source>
</evidence>
<evidence type="ECO:0000256" key="1">
    <source>
        <dbReference type="SAM" id="MobiDB-lite"/>
    </source>
</evidence>
<dbReference type="Pfam" id="PF09747">
    <property type="entry name" value="CCD97-like_C"/>
    <property type="match status" value="1"/>
</dbReference>
<reference evidence="4" key="1">
    <citation type="submission" date="2014-03" db="EMBL/GenBank/DDBJ databases">
        <authorList>
            <person name="Aksoy S."/>
            <person name="Warren W."/>
            <person name="Wilson R.K."/>
        </authorList>
    </citation>
    <scope>NUCLEOTIDE SEQUENCE [LARGE SCALE GENOMIC DNA]</scope>
    <source>
        <strain evidence="4">IAEA</strain>
    </source>
</reference>
<dbReference type="PANTHER" id="PTHR31840">
    <property type="entry name" value="COILED-COIL DOMAIN-CONTAINING PROTEIN 97"/>
    <property type="match status" value="1"/>
</dbReference>
<evidence type="ECO:0000313" key="3">
    <source>
        <dbReference type="EnsemblMetazoa" id="GBRI024602-PA"/>
    </source>
</evidence>
<feature type="compositionally biased region" description="Basic and acidic residues" evidence="1">
    <location>
        <begin position="342"/>
        <end position="353"/>
    </location>
</feature>
<dbReference type="STRING" id="37001.A0A1A9WM48"/>
<name>A0A1A9WM48_9MUSC</name>
<dbReference type="VEuPathDB" id="VectorBase:GBRI024602"/>
<evidence type="ECO:0000313" key="4">
    <source>
        <dbReference type="Proteomes" id="UP000091820"/>
    </source>
</evidence>
<feature type="region of interest" description="Disordered" evidence="1">
    <location>
        <begin position="330"/>
        <end position="378"/>
    </location>
</feature>
<organism evidence="3 4">
    <name type="scientific">Glossina brevipalpis</name>
    <dbReference type="NCBI Taxonomy" id="37001"/>
    <lineage>
        <taxon>Eukaryota</taxon>
        <taxon>Metazoa</taxon>
        <taxon>Ecdysozoa</taxon>
        <taxon>Arthropoda</taxon>
        <taxon>Hexapoda</taxon>
        <taxon>Insecta</taxon>
        <taxon>Pterygota</taxon>
        <taxon>Neoptera</taxon>
        <taxon>Endopterygota</taxon>
        <taxon>Diptera</taxon>
        <taxon>Brachycera</taxon>
        <taxon>Muscomorpha</taxon>
        <taxon>Hippoboscoidea</taxon>
        <taxon>Glossinidae</taxon>
        <taxon>Glossina</taxon>
    </lineage>
</organism>
<dbReference type="EnsemblMetazoa" id="GBRI024602-RA">
    <property type="protein sequence ID" value="GBRI024602-PA"/>
    <property type="gene ID" value="GBRI024602"/>
</dbReference>
<keyword evidence="4" id="KW-1185">Reference proteome</keyword>
<dbReference type="InterPro" id="IPR018613">
    <property type="entry name" value="Ccdc97-like"/>
</dbReference>
<dbReference type="PANTHER" id="PTHR31840:SF1">
    <property type="entry name" value="COILED-COIL DOMAIN-CONTAINING PROTEIN 97"/>
    <property type="match status" value="1"/>
</dbReference>
<dbReference type="InterPro" id="IPR040233">
    <property type="entry name" value="CCD97-like_C"/>
</dbReference>
<feature type="compositionally biased region" description="Basic residues" evidence="1">
    <location>
        <begin position="369"/>
        <end position="378"/>
    </location>
</feature>
<accession>A0A1A9WM48</accession>